<keyword evidence="4" id="KW-1185">Reference proteome</keyword>
<evidence type="ECO:0000313" key="3">
    <source>
        <dbReference type="EMBL" id="NKE70798.1"/>
    </source>
</evidence>
<dbReference type="Proteomes" id="UP000534783">
    <property type="component" value="Unassembled WGS sequence"/>
</dbReference>
<dbReference type="Pfam" id="PF02625">
    <property type="entry name" value="XdhC_CoxI"/>
    <property type="match status" value="2"/>
</dbReference>
<proteinExistence type="predicted"/>
<accession>A0A7X6DP41</accession>
<dbReference type="InterPro" id="IPR003777">
    <property type="entry name" value="XdhC_CoxI"/>
</dbReference>
<evidence type="ECO:0000259" key="2">
    <source>
        <dbReference type="Pfam" id="PF13478"/>
    </source>
</evidence>
<protein>
    <recommendedName>
        <fullName evidence="5">XdhC/CoxI family protein</fullName>
    </recommendedName>
</protein>
<feature type="domain" description="XdhC- CoxI" evidence="1">
    <location>
        <begin position="15"/>
        <end position="71"/>
    </location>
</feature>
<organism evidence="3 4">
    <name type="scientific">Candidatus Manganitrophus noduliformans</name>
    <dbReference type="NCBI Taxonomy" id="2606439"/>
    <lineage>
        <taxon>Bacteria</taxon>
        <taxon>Pseudomonadati</taxon>
        <taxon>Nitrospirota</taxon>
        <taxon>Nitrospiria</taxon>
        <taxon>Candidatus Troglogloeales</taxon>
        <taxon>Candidatus Manganitrophaceae</taxon>
        <taxon>Candidatus Manganitrophus</taxon>
    </lineage>
</organism>
<dbReference type="EMBL" id="VTOW01000001">
    <property type="protein sequence ID" value="NKE70798.1"/>
    <property type="molecule type" value="Genomic_DNA"/>
</dbReference>
<reference evidence="3 4" key="1">
    <citation type="journal article" date="2020" name="Nature">
        <title>Bacterial chemolithoautotrophy via manganese oxidation.</title>
        <authorList>
            <person name="Yu H."/>
            <person name="Leadbetter J.R."/>
        </authorList>
    </citation>
    <scope>NUCLEOTIDE SEQUENCE [LARGE SCALE GENOMIC DNA]</scope>
    <source>
        <strain evidence="3 4">Mn-1</strain>
    </source>
</reference>
<dbReference type="PANTHER" id="PTHR30388">
    <property type="entry name" value="ALDEHYDE OXIDOREDUCTASE MOLYBDENUM COFACTOR ASSEMBLY PROTEIN"/>
    <property type="match status" value="1"/>
</dbReference>
<dbReference type="InterPro" id="IPR052698">
    <property type="entry name" value="MoCofactor_Util/Proc"/>
</dbReference>
<dbReference type="InterPro" id="IPR027051">
    <property type="entry name" value="XdhC_Rossmann_dom"/>
</dbReference>
<sequence>MIESLELFEKASAVGGRAVMATLINTKGPTPRKAGARMFVGEGGRILGSVTIGGCVDARVIEEAEAILTRRVSKRIGMALGDEEAGELGLTCGGNVDVLIDFIDFSDPGDPVVRLHELARQEMQAGRRSALVTLVAPSGGPNSSRTRMLIGGDGRAHGTLGNLLETLRERLVVDARTLMSSGSSRMKSYRVEGEAVEVFIEVFGPPFPLFIFGGSHVAIPLVSMAKIVGLRTVVVDGRPRFANRERFPEADEVIIGIPSEVVESFALDAAASLVLLTHDYKYEVPVLKWALATDCGYIGLLGSRRRGRAILDLLREQGVEERRLQRVRVPVGLNIGAQTAPEIALSILSEILAVRNGRFGGSLSEADRIPTGMVKSSPLC</sequence>
<dbReference type="Gene3D" id="3.40.50.720">
    <property type="entry name" value="NAD(P)-binding Rossmann-like Domain"/>
    <property type="match status" value="1"/>
</dbReference>
<feature type="domain" description="XdhC Rossmann" evidence="2">
    <location>
        <begin position="209"/>
        <end position="351"/>
    </location>
</feature>
<dbReference type="AlphaFoldDB" id="A0A7X6DP41"/>
<feature type="domain" description="XdhC- CoxI" evidence="1">
    <location>
        <begin position="124"/>
        <end position="189"/>
    </location>
</feature>
<name>A0A7X6DP41_9BACT</name>
<dbReference type="RefSeq" id="WP_168059033.1">
    <property type="nucleotide sequence ID" value="NZ_VTOW01000001.1"/>
</dbReference>
<dbReference type="PANTHER" id="PTHR30388:SF6">
    <property type="entry name" value="XANTHINE DEHYDROGENASE SUBUNIT A-RELATED"/>
    <property type="match status" value="1"/>
</dbReference>
<dbReference type="Pfam" id="PF13478">
    <property type="entry name" value="XdhC_C"/>
    <property type="match status" value="1"/>
</dbReference>
<gene>
    <name evidence="3" type="ORF">MNODULE_08615</name>
</gene>
<evidence type="ECO:0000259" key="1">
    <source>
        <dbReference type="Pfam" id="PF02625"/>
    </source>
</evidence>
<evidence type="ECO:0000313" key="4">
    <source>
        <dbReference type="Proteomes" id="UP000534783"/>
    </source>
</evidence>
<comment type="caution">
    <text evidence="3">The sequence shown here is derived from an EMBL/GenBank/DDBJ whole genome shotgun (WGS) entry which is preliminary data.</text>
</comment>
<evidence type="ECO:0008006" key="5">
    <source>
        <dbReference type="Google" id="ProtNLM"/>
    </source>
</evidence>